<dbReference type="InterPro" id="IPR007368">
    <property type="entry name" value="DUF434"/>
</dbReference>
<feature type="domain" description="DUF434" evidence="1">
    <location>
        <begin position="13"/>
        <end position="67"/>
    </location>
</feature>
<accession>F8AE42</accession>
<feature type="domain" description="DUF5616" evidence="2">
    <location>
        <begin position="73"/>
        <end position="208"/>
    </location>
</feature>
<evidence type="ECO:0000259" key="2">
    <source>
        <dbReference type="Pfam" id="PF18481"/>
    </source>
</evidence>
<evidence type="ECO:0000259" key="1">
    <source>
        <dbReference type="Pfam" id="PF04256"/>
    </source>
</evidence>
<dbReference type="STRING" id="667014.Thein_0150"/>
<dbReference type="OrthoDB" id="5503612at2"/>
<evidence type="ECO:0000313" key="4">
    <source>
        <dbReference type="Proteomes" id="UP000006793"/>
    </source>
</evidence>
<dbReference type="Proteomes" id="UP000006793">
    <property type="component" value="Chromosome"/>
</dbReference>
<dbReference type="KEGG" id="tid:Thein_0150"/>
<dbReference type="PANTHER" id="PTHR42252:SF1">
    <property type="entry name" value="DUF434 DOMAIN-CONTAINING PROTEIN"/>
    <property type="match status" value="1"/>
</dbReference>
<gene>
    <name evidence="3" type="ordered locus">Thein_0150</name>
</gene>
<sequence length="235" mass="26966">MPKKGFNLRWELLREIAEDLRYLLERGYHKEASINFLANRWQLSALEREVLKRGVFSQLEAQLRLSKKKDPAYLKNKILYIDGFNVLTTIRSALAGLPVFMCDDGFIRDLGKLTPKFTPNEVSEKAILLLLRKLKQLRPKRVEIYLDKPLSRSGELAAKLREFFEKEGILGEVILTSSADKALIGVSLLASSDAALLDRAEAAFDLAASILEEEGYRWPYLSSYYFSEFEDRKIK</sequence>
<reference evidence="4" key="1">
    <citation type="submission" date="2011-04" db="EMBL/GenBank/DDBJ databases">
        <title>The complete genome of Thermodesulfatator indicus DSM 15286.</title>
        <authorList>
            <person name="Lucas S."/>
            <person name="Copeland A."/>
            <person name="Lapidus A."/>
            <person name="Bruce D."/>
            <person name="Goodwin L."/>
            <person name="Pitluck S."/>
            <person name="Peters L."/>
            <person name="Kyrpides N."/>
            <person name="Mavromatis K."/>
            <person name="Pagani I."/>
            <person name="Ivanova N."/>
            <person name="Saunders L."/>
            <person name="Detter J.C."/>
            <person name="Tapia R."/>
            <person name="Han C."/>
            <person name="Land M."/>
            <person name="Hauser L."/>
            <person name="Markowitz V."/>
            <person name="Cheng J.-F."/>
            <person name="Hugenholtz P."/>
            <person name="Woyke T."/>
            <person name="Wu D."/>
            <person name="Spring S."/>
            <person name="Schroeder M."/>
            <person name="Brambilla E."/>
            <person name="Klenk H.-P."/>
            <person name="Eisen J.A."/>
        </authorList>
    </citation>
    <scope>NUCLEOTIDE SEQUENCE [LARGE SCALE GENOMIC DNA]</scope>
    <source>
        <strain evidence="4">DSM 15286 / JCM 11887 / CIR29812</strain>
    </source>
</reference>
<dbReference type="HOGENOM" id="CLU_102155_0_0_0"/>
<keyword evidence="4" id="KW-1185">Reference proteome</keyword>
<proteinExistence type="predicted"/>
<dbReference type="InParanoid" id="F8AE42"/>
<reference evidence="3 4" key="2">
    <citation type="journal article" date="2012" name="Stand. Genomic Sci.">
        <title>Complete genome sequence of the thermophilic sulfate-reducing ocean bacterium Thermodesulfatator indicus type strain (CIR29812(T)).</title>
        <authorList>
            <person name="Anderson I."/>
            <person name="Saunders E."/>
            <person name="Lapidus A."/>
            <person name="Nolan M."/>
            <person name="Lucas S."/>
            <person name="Tice H."/>
            <person name="Del Rio T.G."/>
            <person name="Cheng J.F."/>
            <person name="Han C."/>
            <person name="Tapia R."/>
            <person name="Goodwin L.A."/>
            <person name="Pitluck S."/>
            <person name="Liolios K."/>
            <person name="Mavromatis K."/>
            <person name="Pagani I."/>
            <person name="Ivanova N."/>
            <person name="Mikhailova N."/>
            <person name="Pati A."/>
            <person name="Chen A."/>
            <person name="Palaniappan K."/>
            <person name="Land M."/>
            <person name="Hauser L."/>
            <person name="Jeffries C.D."/>
            <person name="Chang Y.J."/>
            <person name="Brambilla E.M."/>
            <person name="Rohde M."/>
            <person name="Spring S."/>
            <person name="Goker M."/>
            <person name="Detter J.C."/>
            <person name="Woyke T."/>
            <person name="Bristow J."/>
            <person name="Eisen J.A."/>
            <person name="Markowitz V."/>
            <person name="Hugenholtz P."/>
            <person name="Kyrpides N.C."/>
            <person name="Klenk H.P."/>
        </authorList>
    </citation>
    <scope>NUCLEOTIDE SEQUENCE [LARGE SCALE GENOMIC DNA]</scope>
    <source>
        <strain evidence="4">DSM 15286 / JCM 11887 / CIR29812</strain>
    </source>
</reference>
<protein>
    <recommendedName>
        <fullName evidence="5">DUF434 domain-containing protein</fullName>
    </recommendedName>
</protein>
<evidence type="ECO:0008006" key="5">
    <source>
        <dbReference type="Google" id="ProtNLM"/>
    </source>
</evidence>
<evidence type="ECO:0000313" key="3">
    <source>
        <dbReference type="EMBL" id="AEH44035.1"/>
    </source>
</evidence>
<organism evidence="3 4">
    <name type="scientific">Thermodesulfatator indicus (strain DSM 15286 / JCM 11887 / CIR29812)</name>
    <dbReference type="NCBI Taxonomy" id="667014"/>
    <lineage>
        <taxon>Bacteria</taxon>
        <taxon>Pseudomonadati</taxon>
        <taxon>Thermodesulfobacteriota</taxon>
        <taxon>Thermodesulfobacteria</taxon>
        <taxon>Thermodesulfobacteriales</taxon>
        <taxon>Thermodesulfatatoraceae</taxon>
        <taxon>Thermodesulfatator</taxon>
    </lineage>
</organism>
<dbReference type="PANTHER" id="PTHR42252">
    <property type="entry name" value="DUF5616 DOMAIN-CONTAINING PROTEIN"/>
    <property type="match status" value="1"/>
</dbReference>
<dbReference type="Pfam" id="PF04256">
    <property type="entry name" value="DUF434"/>
    <property type="match status" value="1"/>
</dbReference>
<dbReference type="AlphaFoldDB" id="F8AE42"/>
<dbReference type="PaxDb" id="667014-Thein_0150"/>
<dbReference type="InterPro" id="IPR041652">
    <property type="entry name" value="DUF5616"/>
</dbReference>
<name>F8AE42_THEID</name>
<dbReference type="RefSeq" id="WP_013906782.1">
    <property type="nucleotide sequence ID" value="NC_015681.1"/>
</dbReference>
<dbReference type="Pfam" id="PF18481">
    <property type="entry name" value="DUF5616"/>
    <property type="match status" value="1"/>
</dbReference>
<dbReference type="eggNOG" id="COG2454">
    <property type="taxonomic scope" value="Bacteria"/>
</dbReference>
<dbReference type="EMBL" id="CP002683">
    <property type="protein sequence ID" value="AEH44035.1"/>
    <property type="molecule type" value="Genomic_DNA"/>
</dbReference>